<dbReference type="InterPro" id="IPR038704">
    <property type="entry name" value="YEAST_sf"/>
</dbReference>
<dbReference type="InterPro" id="IPR055127">
    <property type="entry name" value="YEATS2_3HBD"/>
</dbReference>
<feature type="compositionally biased region" description="Polar residues" evidence="3">
    <location>
        <begin position="62"/>
        <end position="72"/>
    </location>
</feature>
<proteinExistence type="predicted"/>
<dbReference type="Pfam" id="PF22951">
    <property type="entry name" value="3HBD"/>
    <property type="match status" value="1"/>
</dbReference>
<evidence type="ECO:0000256" key="2">
    <source>
        <dbReference type="PROSITE-ProRule" id="PRU00376"/>
    </source>
</evidence>
<evidence type="ECO:0000259" key="4">
    <source>
        <dbReference type="PROSITE" id="PS51037"/>
    </source>
</evidence>
<sequence>MPGRNMDDPATLEAVRHIVRTQFDYEILLKQRELSNIRSQIAKGEDLLHYLHYLIINGTSAAPSRPTSPIHSHQTRFSTRPSRTTSSQHKLPNPTADVLYSRRDDGVYVRLACPACHRWEFANMQGFLNHCRIKHQMEFPSHTEAARSCGTPVDESEIPPNHAARRIPIKVAAFEKPTNFVWGIAPTESPPGEEESAIPAPPVPVPKERPKIKVYEEDVDMMDVDQPIEPPSTLHLVPLEDDTVDVTEPTSLTMPGISVSNMSMDSPNPTRISDQKFSSETAPGAKDELNFGAVPMELTVPVPSDSSNHRGVESEQNAISDLKGAEYDYIKSEGMATKNENEIAQFEADLTRAQNSAPGPADPNAPEVVRSFSAVGTADEGSRFYVKRRVLLGNVSRYLSIEKRDAGLEKYAYKWMIYLQGPPTSEDVTSFVRKVRFYLHPDYRPFDVVEVTEPPFRLTRYGWGEFPVRLQLYFVDERNKPVDIIHIVKLDKSKCGRQLLGSERFIDLELDRNTEFAEPRLVIKPPEPELDSHAERKSDMETDVVRAAMAAAAAKRDALDRLLPKIVKQHPIIQASNAKPASVPYTVATSEASYRSWPMGKRKATELRRARLVLQCLRALPDMKHDVSLKDVVSWCVNNGYTPAGQAKSGNGEANAATTGEPTKRRDAYCRICGAFNAHDGDSEECDKRPPMWRGRVWSLSRANGILEKAGIGGIENLDDVSDADDINVDTMRDSTLVGQPGSASSAYPWCAQEHSTVTDQQLEWVNRVVKQLRLPSSLEENAAGKQVTAGLIFETTKVFIRHLLRKTIDVYQQDQAADQPATPPTTDTEDTADPTAVAAEASQKVARPRLLVPYHLYRGIVESQDEDSEFDFLTGAGLALGNLPDPSQEP</sequence>
<dbReference type="EMBL" id="QEAQ01000073">
    <property type="protein sequence ID" value="TPX56484.1"/>
    <property type="molecule type" value="Genomic_DNA"/>
</dbReference>
<dbReference type="GO" id="GO:0005634">
    <property type="term" value="C:nucleus"/>
    <property type="evidence" value="ECO:0007669"/>
    <property type="project" value="UniProtKB-SubCell"/>
</dbReference>
<dbReference type="PROSITE" id="PS51037">
    <property type="entry name" value="YEATS"/>
    <property type="match status" value="1"/>
</dbReference>
<comment type="subcellular location">
    <subcellularLocation>
        <location evidence="2">Nucleus</location>
    </subcellularLocation>
</comment>
<dbReference type="Proteomes" id="UP000318582">
    <property type="component" value="Unassembled WGS sequence"/>
</dbReference>
<dbReference type="InterPro" id="IPR055129">
    <property type="entry name" value="YEATS_dom"/>
</dbReference>
<feature type="compositionally biased region" description="Low complexity" evidence="3">
    <location>
        <begin position="75"/>
        <end position="87"/>
    </location>
</feature>
<keyword evidence="6" id="KW-1185">Reference proteome</keyword>
<feature type="domain" description="YEATS" evidence="4">
    <location>
        <begin position="380"/>
        <end position="524"/>
    </location>
</feature>
<dbReference type="STRING" id="109895.A0A507DXN3"/>
<dbReference type="Gene3D" id="2.60.40.1970">
    <property type="entry name" value="YEATS domain"/>
    <property type="match status" value="1"/>
</dbReference>
<dbReference type="Pfam" id="PF03366">
    <property type="entry name" value="YEATS"/>
    <property type="match status" value="1"/>
</dbReference>
<keyword evidence="1 2" id="KW-0539">Nucleus</keyword>
<protein>
    <recommendedName>
        <fullName evidence="4">YEATS domain-containing protein</fullName>
    </recommendedName>
</protein>
<dbReference type="InterPro" id="IPR005033">
    <property type="entry name" value="YEATS"/>
</dbReference>
<dbReference type="InterPro" id="IPR058706">
    <property type="entry name" value="zf-C2H2_AHC1-like"/>
</dbReference>
<feature type="region of interest" description="Disordered" evidence="3">
    <location>
        <begin position="62"/>
        <end position="96"/>
    </location>
</feature>
<dbReference type="AlphaFoldDB" id="A0A507DXN3"/>
<dbReference type="GO" id="GO:0006355">
    <property type="term" value="P:regulation of DNA-templated transcription"/>
    <property type="evidence" value="ECO:0007669"/>
    <property type="project" value="InterPro"/>
</dbReference>
<evidence type="ECO:0000313" key="5">
    <source>
        <dbReference type="EMBL" id="TPX56484.1"/>
    </source>
</evidence>
<organism evidence="5 6">
    <name type="scientific">Powellomyces hirtus</name>
    <dbReference type="NCBI Taxonomy" id="109895"/>
    <lineage>
        <taxon>Eukaryota</taxon>
        <taxon>Fungi</taxon>
        <taxon>Fungi incertae sedis</taxon>
        <taxon>Chytridiomycota</taxon>
        <taxon>Chytridiomycota incertae sedis</taxon>
        <taxon>Chytridiomycetes</taxon>
        <taxon>Spizellomycetales</taxon>
        <taxon>Powellomycetaceae</taxon>
        <taxon>Powellomyces</taxon>
    </lineage>
</organism>
<gene>
    <name evidence="5" type="ORF">PhCBS80983_g04511</name>
</gene>
<reference evidence="5 6" key="1">
    <citation type="journal article" date="2019" name="Sci. Rep.">
        <title>Comparative genomics of chytrid fungi reveal insights into the obligate biotrophic and pathogenic lifestyle of Synchytrium endobioticum.</title>
        <authorList>
            <person name="van de Vossenberg B.T.L.H."/>
            <person name="Warris S."/>
            <person name="Nguyen H.D.T."/>
            <person name="van Gent-Pelzer M.P.E."/>
            <person name="Joly D.L."/>
            <person name="van de Geest H.C."/>
            <person name="Bonants P.J.M."/>
            <person name="Smith D.S."/>
            <person name="Levesque C.A."/>
            <person name="van der Lee T.A.J."/>
        </authorList>
    </citation>
    <scope>NUCLEOTIDE SEQUENCE [LARGE SCALE GENOMIC DNA]</scope>
    <source>
        <strain evidence="5 6">CBS 809.83</strain>
    </source>
</reference>
<evidence type="ECO:0000313" key="6">
    <source>
        <dbReference type="Proteomes" id="UP000318582"/>
    </source>
</evidence>
<dbReference type="CDD" id="cd16907">
    <property type="entry name" value="YEATS_YEATS2_like"/>
    <property type="match status" value="1"/>
</dbReference>
<comment type="caution">
    <text evidence="5">The sequence shown here is derived from an EMBL/GenBank/DDBJ whole genome shotgun (WGS) entry which is preliminary data.</text>
</comment>
<evidence type="ECO:0000256" key="3">
    <source>
        <dbReference type="SAM" id="MobiDB-lite"/>
    </source>
</evidence>
<evidence type="ECO:0000256" key="1">
    <source>
        <dbReference type="ARBA" id="ARBA00023242"/>
    </source>
</evidence>
<accession>A0A507DXN3</accession>
<dbReference type="Pfam" id="PF25909">
    <property type="entry name" value="zf-C2H2_AHC1"/>
    <property type="match status" value="1"/>
</dbReference>
<name>A0A507DXN3_9FUNG</name>
<dbReference type="GO" id="GO:0000785">
    <property type="term" value="C:chromatin"/>
    <property type="evidence" value="ECO:0007669"/>
    <property type="project" value="UniProtKB-ARBA"/>
</dbReference>
<dbReference type="PANTHER" id="PTHR23195">
    <property type="entry name" value="YEATS DOMAIN"/>
    <property type="match status" value="1"/>
</dbReference>